<reference evidence="1" key="1">
    <citation type="journal article" date="2014" name="Int. J. Syst. Evol. Microbiol.">
        <title>Complete genome sequence of Corynebacterium casei LMG S-19264T (=DSM 44701T), isolated from a smear-ripened cheese.</title>
        <authorList>
            <consortium name="US DOE Joint Genome Institute (JGI-PGF)"/>
            <person name="Walter F."/>
            <person name="Albersmeier A."/>
            <person name="Kalinowski J."/>
            <person name="Ruckert C."/>
        </authorList>
    </citation>
    <scope>NUCLEOTIDE SEQUENCE</scope>
    <source>
        <strain evidence="1">CGMCC 1.15447</strain>
    </source>
</reference>
<protein>
    <submittedName>
        <fullName evidence="1">Uncharacterized protein</fullName>
    </submittedName>
</protein>
<organism evidence="1 2">
    <name type="scientific">Edaphobacter acidisoli</name>
    <dbReference type="NCBI Taxonomy" id="2040573"/>
    <lineage>
        <taxon>Bacteria</taxon>
        <taxon>Pseudomonadati</taxon>
        <taxon>Acidobacteriota</taxon>
        <taxon>Terriglobia</taxon>
        <taxon>Terriglobales</taxon>
        <taxon>Acidobacteriaceae</taxon>
        <taxon>Edaphobacter</taxon>
    </lineage>
</organism>
<evidence type="ECO:0000313" key="2">
    <source>
        <dbReference type="Proteomes" id="UP000648801"/>
    </source>
</evidence>
<gene>
    <name evidence="1" type="ORF">GCM10011507_35070</name>
</gene>
<proteinExistence type="predicted"/>
<name>A0A916S2Y1_9BACT</name>
<dbReference type="Proteomes" id="UP000648801">
    <property type="component" value="Unassembled WGS sequence"/>
</dbReference>
<keyword evidence="2" id="KW-1185">Reference proteome</keyword>
<evidence type="ECO:0000313" key="1">
    <source>
        <dbReference type="EMBL" id="GGA80836.1"/>
    </source>
</evidence>
<dbReference type="AlphaFoldDB" id="A0A916S2Y1"/>
<reference evidence="1" key="2">
    <citation type="submission" date="2020-09" db="EMBL/GenBank/DDBJ databases">
        <authorList>
            <person name="Sun Q."/>
            <person name="Zhou Y."/>
        </authorList>
    </citation>
    <scope>NUCLEOTIDE SEQUENCE</scope>
    <source>
        <strain evidence="1">CGMCC 1.15447</strain>
    </source>
</reference>
<accession>A0A916S2Y1</accession>
<comment type="caution">
    <text evidence="1">The sequence shown here is derived from an EMBL/GenBank/DDBJ whole genome shotgun (WGS) entry which is preliminary data.</text>
</comment>
<dbReference type="RefSeq" id="WP_188760848.1">
    <property type="nucleotide sequence ID" value="NZ_BMJB01000006.1"/>
</dbReference>
<sequence length="160" mass="18359">MEIESYRLYGYGAVLRIEAFVSLRAGRRMARRGHVEEGMDRDGITPCFRRLRPLAKQRKMRPTRKVEVRDEDAVVVFARKDVEALAGRSFKDGRSHTARMSEEQKVARVERIFAESVERSGVGIHVKMEDRVERATNKQNAWGKIGNLLNEVRVVESACL</sequence>
<dbReference type="EMBL" id="BMJB01000006">
    <property type="protein sequence ID" value="GGA80836.1"/>
    <property type="molecule type" value="Genomic_DNA"/>
</dbReference>